<dbReference type="RefSeq" id="WP_311821321.1">
    <property type="nucleotide sequence ID" value="NZ_JARPYF010000001.1"/>
</dbReference>
<organism evidence="2 3">
    <name type="scientific">Enterococcus hulanensis</name>
    <dbReference type="NCBI Taxonomy" id="2559929"/>
    <lineage>
        <taxon>Bacteria</taxon>
        <taxon>Bacillati</taxon>
        <taxon>Bacillota</taxon>
        <taxon>Bacilli</taxon>
        <taxon>Lactobacillales</taxon>
        <taxon>Enterococcaceae</taxon>
        <taxon>Enterococcus</taxon>
    </lineage>
</organism>
<dbReference type="Proteomes" id="UP001252875">
    <property type="component" value="Unassembled WGS sequence"/>
</dbReference>
<name>A0ABU3EU02_9ENTE</name>
<gene>
    <name evidence="2" type="ORF">P7D85_01080</name>
</gene>
<evidence type="ECO:0000256" key="1">
    <source>
        <dbReference type="SAM" id="MobiDB-lite"/>
    </source>
</evidence>
<protein>
    <submittedName>
        <fullName evidence="2">Glycosyltransferase family 1 protein</fullName>
    </submittedName>
</protein>
<sequence length="358" mass="40541">MQTKPLSQITLFTMGRANLEKRLSKFYEDSSDADSTLQYLVAVLVRQCLCISDFSDFCGDLVREILLFAEPSDVLRKLAPLFRASFKSGKEWEAVTRRLYKNKNEYHRYNNRVSDNKKYLFSSTTPAEKMDGQYKIVSTFEDAVGKIHTWSLRDADSESSGMKIDAALELLSSLTIFEKDGIRRFVKLENSDIFNCTRYPKVRHGVVLETSAKNSVDVVAEAPSQTPAQQPAAFDFSNLSEAEKLALVKMLLPEGMVLTDARMTELGDEAKTESPATVAQKAEPNSAGSTSAVKEKPKAERKKPAEIPVHKKNSYSNYQKPKSEKQRKREEKDELMMKREKGKGGVGKKKDRKRNRRK</sequence>
<feature type="region of interest" description="Disordered" evidence="1">
    <location>
        <begin position="267"/>
        <end position="358"/>
    </location>
</feature>
<feature type="compositionally biased region" description="Basic and acidic residues" evidence="1">
    <location>
        <begin position="321"/>
        <end position="343"/>
    </location>
</feature>
<reference evidence="2 3" key="1">
    <citation type="submission" date="2023-03" db="EMBL/GenBank/DDBJ databases">
        <authorList>
            <person name="Shen W."/>
            <person name="Cai J."/>
        </authorList>
    </citation>
    <scope>NUCLEOTIDE SEQUENCE [LARGE SCALE GENOMIC DNA]</scope>
    <source>
        <strain evidence="2 3">D6-4</strain>
    </source>
</reference>
<comment type="caution">
    <text evidence="2">The sequence shown here is derived from an EMBL/GenBank/DDBJ whole genome shotgun (WGS) entry which is preliminary data.</text>
</comment>
<accession>A0ABU3EU02</accession>
<dbReference type="EMBL" id="JARPYI010000001">
    <property type="protein sequence ID" value="MDT2598344.1"/>
    <property type="molecule type" value="Genomic_DNA"/>
</dbReference>
<keyword evidence="3" id="KW-1185">Reference proteome</keyword>
<evidence type="ECO:0000313" key="2">
    <source>
        <dbReference type="EMBL" id="MDT2598344.1"/>
    </source>
</evidence>
<feature type="compositionally biased region" description="Basic residues" evidence="1">
    <location>
        <begin position="346"/>
        <end position="358"/>
    </location>
</feature>
<evidence type="ECO:0000313" key="3">
    <source>
        <dbReference type="Proteomes" id="UP001252875"/>
    </source>
</evidence>
<proteinExistence type="predicted"/>
<feature type="compositionally biased region" description="Basic and acidic residues" evidence="1">
    <location>
        <begin position="293"/>
        <end position="309"/>
    </location>
</feature>